<dbReference type="InterPro" id="IPR029048">
    <property type="entry name" value="HSP70_C_sf"/>
</dbReference>
<dbReference type="AlphaFoldDB" id="A0A6G0WYA9"/>
<sequence length="673" mass="74876">MEFIGLDIGSQRCVVARPSGEIVLNELGGMTTATLVSFKDKERLLGEAAVLASSTNPTNMIDYLNLLLGKTYDQAAAQLERFPSQRATIKTDEQGDPVVEIQYNNDTTHFTPVQLMAMLLGKIGRNVHPSPSTLKLGVAIPNDWDVAEKSALLRAAKIAGFGETVLIPRDHALARCYHAKHPIKDESIKTIVIVDVGHASTCAAVVQFSASGENILARAYDGHLGSVNYDRHLYEHFRAKLKASHGIDVKPASRQSRRLLTACEQLKKLLSTIPEAMVHVENLVPDSDITLSITKAEFEQLCAEESASLRKLLTSLLTQADISASDISVVEIVGGGTRKPAVQDAIVQAIGSHITLGRMLDSATAVALGAAFAQDVGTTLEEIAAVDLTNEIELELAMQRQDDMMRQLANKRNEIETFVYEIRGKRDQKHGNLIDFNVVNPYLDAAEDWFYSEEAEAATLEEATERVHALKSDIMNACKAYFDAVAKDEKELEEQLERESAKAALENKDDDDHDFRKLKTPDRMRLVVKNKDEGNELFRGGNIQHAAARYVKALTHASKFFDLRPEEADQVKAIKLSLYLNLAQCYLKLESWQKAVVNCKDALDLDPTNTKALYRRAVGYEKLKDFESAFQDIQEAFRLNPDDKAIVVLNDRLKAYMKKQQDKEKKMWTKAFA</sequence>
<name>A0A6G0WYA9_9STRA</name>
<evidence type="ECO:0000256" key="1">
    <source>
        <dbReference type="ARBA" id="ARBA00022741"/>
    </source>
</evidence>
<dbReference type="Gene3D" id="3.30.30.30">
    <property type="match status" value="1"/>
</dbReference>
<dbReference type="InterPro" id="IPR013126">
    <property type="entry name" value="Hsp_70_fam"/>
</dbReference>
<keyword evidence="6" id="KW-1185">Reference proteome</keyword>
<dbReference type="PANTHER" id="PTHR45639">
    <property type="entry name" value="HSC70CB, ISOFORM G-RELATED"/>
    <property type="match status" value="1"/>
</dbReference>
<feature type="repeat" description="TPR" evidence="3">
    <location>
        <begin position="610"/>
        <end position="643"/>
    </location>
</feature>
<feature type="coiled-coil region" evidence="4">
    <location>
        <begin position="460"/>
        <end position="509"/>
    </location>
</feature>
<dbReference type="EMBL" id="VJMJ01000131">
    <property type="protein sequence ID" value="KAF0732500.1"/>
    <property type="molecule type" value="Genomic_DNA"/>
</dbReference>
<dbReference type="SUPFAM" id="SSF48452">
    <property type="entry name" value="TPR-like"/>
    <property type="match status" value="1"/>
</dbReference>
<keyword evidence="3" id="KW-0802">TPR repeat</keyword>
<dbReference type="FunFam" id="3.90.640.10:FF:000029">
    <property type="entry name" value="Heat shock protein 110"/>
    <property type="match status" value="1"/>
</dbReference>
<dbReference type="Gene3D" id="3.30.420.40">
    <property type="match status" value="2"/>
</dbReference>
<keyword evidence="4" id="KW-0175">Coiled coil</keyword>
<keyword evidence="2" id="KW-0067">ATP-binding</keyword>
<dbReference type="GO" id="GO:0005634">
    <property type="term" value="C:nucleus"/>
    <property type="evidence" value="ECO:0007669"/>
    <property type="project" value="TreeGrafter"/>
</dbReference>
<dbReference type="SUPFAM" id="SSF100934">
    <property type="entry name" value="Heat shock protein 70kD (HSP70), C-terminal subdomain"/>
    <property type="match status" value="1"/>
</dbReference>
<protein>
    <submittedName>
        <fullName evidence="5">Uncharacterized protein</fullName>
    </submittedName>
</protein>
<dbReference type="SMART" id="SM00028">
    <property type="entry name" value="TPR"/>
    <property type="match status" value="3"/>
</dbReference>
<dbReference type="Gene3D" id="1.25.40.10">
    <property type="entry name" value="Tetratricopeptide repeat domain"/>
    <property type="match status" value="1"/>
</dbReference>
<dbReference type="SUPFAM" id="SSF53067">
    <property type="entry name" value="Actin-like ATPase domain"/>
    <property type="match status" value="2"/>
</dbReference>
<dbReference type="PROSITE" id="PS50005">
    <property type="entry name" value="TPR"/>
    <property type="match status" value="2"/>
</dbReference>
<dbReference type="VEuPathDB" id="FungiDB:AeMF1_021593"/>
<reference evidence="5 6" key="1">
    <citation type="submission" date="2019-07" db="EMBL/GenBank/DDBJ databases">
        <title>Genomics analysis of Aphanomyces spp. identifies a new class of oomycete effector associated with host adaptation.</title>
        <authorList>
            <person name="Gaulin E."/>
        </authorList>
    </citation>
    <scope>NUCLEOTIDE SEQUENCE [LARGE SCALE GENOMIC DNA]</scope>
    <source>
        <strain evidence="5 6">ATCC 201684</strain>
    </source>
</reference>
<comment type="caution">
    <text evidence="5">The sequence shown here is derived from an EMBL/GenBank/DDBJ whole genome shotgun (WGS) entry which is preliminary data.</text>
</comment>
<dbReference type="Pfam" id="PF13181">
    <property type="entry name" value="TPR_8"/>
    <property type="match status" value="2"/>
</dbReference>
<feature type="repeat" description="TPR" evidence="3">
    <location>
        <begin position="576"/>
        <end position="609"/>
    </location>
</feature>
<dbReference type="GO" id="GO:0005829">
    <property type="term" value="C:cytosol"/>
    <property type="evidence" value="ECO:0007669"/>
    <property type="project" value="TreeGrafter"/>
</dbReference>
<dbReference type="Pfam" id="PF00012">
    <property type="entry name" value="HSP70"/>
    <property type="match status" value="1"/>
</dbReference>
<keyword evidence="1" id="KW-0547">Nucleotide-binding</keyword>
<dbReference type="PANTHER" id="PTHR45639:SF28">
    <property type="entry name" value="HEAT SHOCK PROTEIN-LIKE PROTEIN"/>
    <property type="match status" value="1"/>
</dbReference>
<dbReference type="InterPro" id="IPR011990">
    <property type="entry name" value="TPR-like_helical_dom_sf"/>
</dbReference>
<gene>
    <name evidence="5" type="ORF">Ae201684_010397</name>
</gene>
<evidence type="ECO:0000256" key="4">
    <source>
        <dbReference type="SAM" id="Coils"/>
    </source>
</evidence>
<evidence type="ECO:0000313" key="5">
    <source>
        <dbReference type="EMBL" id="KAF0732500.1"/>
    </source>
</evidence>
<evidence type="ECO:0000313" key="6">
    <source>
        <dbReference type="Proteomes" id="UP000481153"/>
    </source>
</evidence>
<dbReference type="Gene3D" id="1.20.1270.10">
    <property type="match status" value="1"/>
</dbReference>
<organism evidence="5 6">
    <name type="scientific">Aphanomyces euteiches</name>
    <dbReference type="NCBI Taxonomy" id="100861"/>
    <lineage>
        <taxon>Eukaryota</taxon>
        <taxon>Sar</taxon>
        <taxon>Stramenopiles</taxon>
        <taxon>Oomycota</taxon>
        <taxon>Saprolegniomycetes</taxon>
        <taxon>Saprolegniales</taxon>
        <taxon>Verrucalvaceae</taxon>
        <taxon>Aphanomyces</taxon>
    </lineage>
</organism>
<evidence type="ECO:0000256" key="2">
    <source>
        <dbReference type="ARBA" id="ARBA00022840"/>
    </source>
</evidence>
<dbReference type="InterPro" id="IPR019734">
    <property type="entry name" value="TPR_rpt"/>
</dbReference>
<dbReference type="GO" id="GO:0005524">
    <property type="term" value="F:ATP binding"/>
    <property type="evidence" value="ECO:0007669"/>
    <property type="project" value="UniProtKB-KW"/>
</dbReference>
<proteinExistence type="predicted"/>
<dbReference type="Gene3D" id="3.90.640.10">
    <property type="entry name" value="Actin, Chain A, domain 4"/>
    <property type="match status" value="1"/>
</dbReference>
<evidence type="ECO:0000256" key="3">
    <source>
        <dbReference type="PROSITE-ProRule" id="PRU00339"/>
    </source>
</evidence>
<dbReference type="PRINTS" id="PR00301">
    <property type="entry name" value="HEATSHOCK70"/>
</dbReference>
<accession>A0A6G0WYA9</accession>
<dbReference type="InterPro" id="IPR043129">
    <property type="entry name" value="ATPase_NBD"/>
</dbReference>
<dbReference type="Proteomes" id="UP000481153">
    <property type="component" value="Unassembled WGS sequence"/>
</dbReference>
<dbReference type="GO" id="GO:0140662">
    <property type="term" value="F:ATP-dependent protein folding chaperone"/>
    <property type="evidence" value="ECO:0007669"/>
    <property type="project" value="InterPro"/>
</dbReference>